<reference evidence="10" key="2">
    <citation type="submission" date="2020-05" db="UniProtKB">
        <authorList>
            <consortium name="EnsemblMetazoa"/>
        </authorList>
    </citation>
    <scope>IDENTIFICATION</scope>
    <source>
        <strain evidence="10">IAEA</strain>
    </source>
</reference>
<reference evidence="11" key="1">
    <citation type="submission" date="2015-01" db="EMBL/GenBank/DDBJ databases">
        <authorList>
            <person name="Aksoy S."/>
            <person name="Warren W."/>
            <person name="Wilson R.K."/>
        </authorList>
    </citation>
    <scope>NUCLEOTIDE SEQUENCE [LARGE SCALE GENOMIC DNA]</scope>
    <source>
        <strain evidence="11">IAEA</strain>
    </source>
</reference>
<protein>
    <recommendedName>
        <fullName evidence="1">RNA helicase</fullName>
        <ecNumber evidence="1">3.6.4.13</ecNumber>
    </recommendedName>
</protein>
<dbReference type="InterPro" id="IPR027417">
    <property type="entry name" value="P-loop_NTPase"/>
</dbReference>
<organism evidence="10 11">
    <name type="scientific">Glossina palpalis gambiensis</name>
    <dbReference type="NCBI Taxonomy" id="67801"/>
    <lineage>
        <taxon>Eukaryota</taxon>
        <taxon>Metazoa</taxon>
        <taxon>Ecdysozoa</taxon>
        <taxon>Arthropoda</taxon>
        <taxon>Hexapoda</taxon>
        <taxon>Insecta</taxon>
        <taxon>Pterygota</taxon>
        <taxon>Neoptera</taxon>
        <taxon>Endopterygota</taxon>
        <taxon>Diptera</taxon>
        <taxon>Brachycera</taxon>
        <taxon>Muscomorpha</taxon>
        <taxon>Hippoboscoidea</taxon>
        <taxon>Glossinidae</taxon>
        <taxon>Glossina</taxon>
    </lineage>
</organism>
<dbReference type="InterPro" id="IPR001650">
    <property type="entry name" value="Helicase_C-like"/>
</dbReference>
<dbReference type="Pfam" id="PF04408">
    <property type="entry name" value="WHD_HA2"/>
    <property type="match status" value="1"/>
</dbReference>
<dbReference type="InterPro" id="IPR011545">
    <property type="entry name" value="DEAD/DEAH_box_helicase_dom"/>
</dbReference>
<dbReference type="EC" id="3.6.4.13" evidence="1"/>
<keyword evidence="2" id="KW-0547">Nucleotide-binding</keyword>
<evidence type="ECO:0000256" key="3">
    <source>
        <dbReference type="ARBA" id="ARBA00022801"/>
    </source>
</evidence>
<evidence type="ECO:0000256" key="7">
    <source>
        <dbReference type="ARBA" id="ARBA00060772"/>
    </source>
</evidence>
<name>A0A1B0ASB3_9MUSC</name>
<dbReference type="GO" id="GO:0003724">
    <property type="term" value="F:RNA helicase activity"/>
    <property type="evidence" value="ECO:0007669"/>
    <property type="project" value="UniProtKB-EC"/>
</dbReference>
<dbReference type="STRING" id="67801.A0A1B0ASB3"/>
<dbReference type="CDD" id="cd18791">
    <property type="entry name" value="SF2_C_RHA"/>
    <property type="match status" value="1"/>
</dbReference>
<dbReference type="Gene3D" id="3.40.50.300">
    <property type="entry name" value="P-loop containing nucleotide triphosphate hydrolases"/>
    <property type="match status" value="2"/>
</dbReference>
<dbReference type="InterPro" id="IPR011709">
    <property type="entry name" value="DEAD-box_helicase_OB_fold"/>
</dbReference>
<feature type="domain" description="Helicase ATP-binding" evidence="8">
    <location>
        <begin position="146"/>
        <end position="315"/>
    </location>
</feature>
<dbReference type="Proteomes" id="UP000092460">
    <property type="component" value="Unassembled WGS sequence"/>
</dbReference>
<dbReference type="InterPro" id="IPR003593">
    <property type="entry name" value="AAA+_ATPase"/>
</dbReference>
<dbReference type="EMBL" id="JXJN01002710">
    <property type="status" value="NOT_ANNOTATED_CDS"/>
    <property type="molecule type" value="Genomic_DNA"/>
</dbReference>
<dbReference type="PROSITE" id="PS00690">
    <property type="entry name" value="DEAH_ATP_HELICASE"/>
    <property type="match status" value="1"/>
</dbReference>
<keyword evidence="11" id="KW-1185">Reference proteome</keyword>
<dbReference type="VEuPathDB" id="VectorBase:GPPI006767"/>
<evidence type="ECO:0000256" key="2">
    <source>
        <dbReference type="ARBA" id="ARBA00022741"/>
    </source>
</evidence>
<dbReference type="GO" id="GO:0005737">
    <property type="term" value="C:cytoplasm"/>
    <property type="evidence" value="ECO:0007669"/>
    <property type="project" value="TreeGrafter"/>
</dbReference>
<dbReference type="GO" id="GO:0005634">
    <property type="term" value="C:nucleus"/>
    <property type="evidence" value="ECO:0007669"/>
    <property type="project" value="TreeGrafter"/>
</dbReference>
<evidence type="ECO:0000256" key="5">
    <source>
        <dbReference type="ARBA" id="ARBA00022840"/>
    </source>
</evidence>
<dbReference type="FunFam" id="1.20.120.1080:FF:000002">
    <property type="entry name" value="Putative ATP-dependent RNA helicase DHX36"/>
    <property type="match status" value="1"/>
</dbReference>
<evidence type="ECO:0000256" key="1">
    <source>
        <dbReference type="ARBA" id="ARBA00012552"/>
    </source>
</evidence>
<dbReference type="Pfam" id="PF07717">
    <property type="entry name" value="OB_NTP_bind"/>
    <property type="match status" value="1"/>
</dbReference>
<feature type="domain" description="Helicase C-terminal" evidence="9">
    <location>
        <begin position="400"/>
        <end position="577"/>
    </location>
</feature>
<keyword evidence="5" id="KW-0067">ATP-binding</keyword>
<keyword evidence="6" id="KW-0694">RNA-binding</keyword>
<dbReference type="FunFam" id="3.40.50.300:FF:000526">
    <property type="entry name" value="DExH-box ATP-dependent RNA helicase DExH3"/>
    <property type="match status" value="1"/>
</dbReference>
<dbReference type="GO" id="GO:0005524">
    <property type="term" value="F:ATP binding"/>
    <property type="evidence" value="ECO:0007669"/>
    <property type="project" value="UniProtKB-KW"/>
</dbReference>
<keyword evidence="3" id="KW-0378">Hydrolase</keyword>
<proteinExistence type="inferred from homology"/>
<sequence length="995" mass="113764">MERKRPPKSLRGKEIGLFYRNLSRKRRQEEESEGRIHLNSSVSVPKDLLSSVETCLHKFSQSEDEAFLFDEFGESFKRLLSVNFEEFIEEAKQKDKNGSVQTSAKDGLSKVLQKDFIDKCAANPPFRKRNVESENLPATSYHKLISDCVQKNQVVLIVGGTGCGKTTQVPQILLDNYILNKKGAECRIFCTQPRRIAAITVAERVAYERAEPLGQSVGYQIRLESRLPRDYGSILYCTTGIMLQRMQTNPLLNDVSVLILDEIHERSVETDLIMALLKKVILPHRSDLKLILMSATVNDQLFSQYFDNCCTVHIEGSLYPVEVLYLEDILQETGYHVFKNELCVKNRNNNHRKKHRETEQNEQYLRMIDDYIPTIKLKYESHVLRSLRFPNSEGCDNLQFLEYLIFFICEHKPQGAILVFLPSYDKISKLSTQLQKPSLRYHQDLATQLLIYPLHSMMPTINQRNVFEPAPAGKRKVILSTIIAETSVTINDVVYVINPGRVKTSDYDLQANTQTLEETWVSKANSQQRRGRAGRVQPGICYNLFTRAREQQMLDEPIPEIRRSRLETVILNLKLLHVCDLYDFLKSLISAPEPMAIQNGINLLKRIGALDYHDDLTPLGVHLARLPIDPQMGKMILMAGLFRCVDPITSAAAGISFKSPFYTPLGFEQTVDRVKRELSDGIRSDHLLTHKALRGFREARESGRLSEYCYRKFLSNSILTQLENMKKQFTDHLRLASLDQRPNLRDALANLIRLFTYILLKKIKGEKRHREGNKFVILYGLCQHNLRSTTLTPKNSFTESADVMAESLNVNSNNLPLLRAIIASGLYPNVAFLSKVRQIRNRVQAVHKMQTPEDKNINFHPSSVNSGEGSFDSKFFVYFQKQRSTALYMLDATMVFPMALLIFGDGVVEGVTTNGEHYISVAENFKCDPRTSCTILKLRENLEMLLQRKALHPSPIKPNSKDDYIIKAIQILLSLDDIDDHSDKYLSVDEDDVSP</sequence>
<evidence type="ECO:0000256" key="6">
    <source>
        <dbReference type="ARBA" id="ARBA00022884"/>
    </source>
</evidence>
<evidence type="ECO:0000256" key="4">
    <source>
        <dbReference type="ARBA" id="ARBA00022806"/>
    </source>
</evidence>
<dbReference type="AlphaFoldDB" id="A0A1B0ASB3"/>
<dbReference type="InterPro" id="IPR014001">
    <property type="entry name" value="Helicase_ATP-bd"/>
</dbReference>
<dbReference type="SMART" id="SM00847">
    <property type="entry name" value="HA2"/>
    <property type="match status" value="1"/>
</dbReference>
<dbReference type="GO" id="GO:0051880">
    <property type="term" value="F:G-quadruplex DNA binding"/>
    <property type="evidence" value="ECO:0007669"/>
    <property type="project" value="TreeGrafter"/>
</dbReference>
<dbReference type="InterPro" id="IPR002464">
    <property type="entry name" value="DNA/RNA_helicase_DEAH_CS"/>
</dbReference>
<dbReference type="GO" id="GO:0016787">
    <property type="term" value="F:hydrolase activity"/>
    <property type="evidence" value="ECO:0007669"/>
    <property type="project" value="UniProtKB-KW"/>
</dbReference>
<dbReference type="EnsemblMetazoa" id="GPPI006767-RA">
    <property type="protein sequence ID" value="GPPI006767-PA"/>
    <property type="gene ID" value="GPPI006767"/>
</dbReference>
<evidence type="ECO:0000313" key="10">
    <source>
        <dbReference type="EnsemblMetazoa" id="GPPI006767-PA"/>
    </source>
</evidence>
<dbReference type="GO" id="GO:0002151">
    <property type="term" value="F:G-quadruplex RNA binding"/>
    <property type="evidence" value="ECO:0007669"/>
    <property type="project" value="TreeGrafter"/>
</dbReference>
<dbReference type="InterPro" id="IPR007502">
    <property type="entry name" value="Helicase-assoc_dom"/>
</dbReference>
<dbReference type="PANTHER" id="PTHR18934">
    <property type="entry name" value="ATP-DEPENDENT RNA HELICASE"/>
    <property type="match status" value="1"/>
</dbReference>
<dbReference type="SUPFAM" id="SSF52540">
    <property type="entry name" value="P-loop containing nucleoside triphosphate hydrolases"/>
    <property type="match status" value="1"/>
</dbReference>
<accession>A0A1B0ASB3</accession>
<dbReference type="GO" id="GO:0003678">
    <property type="term" value="F:DNA helicase activity"/>
    <property type="evidence" value="ECO:0007669"/>
    <property type="project" value="TreeGrafter"/>
</dbReference>
<evidence type="ECO:0000259" key="8">
    <source>
        <dbReference type="PROSITE" id="PS51192"/>
    </source>
</evidence>
<evidence type="ECO:0000313" key="11">
    <source>
        <dbReference type="Proteomes" id="UP000092460"/>
    </source>
</evidence>
<dbReference type="PROSITE" id="PS51194">
    <property type="entry name" value="HELICASE_CTER"/>
    <property type="match status" value="1"/>
</dbReference>
<evidence type="ECO:0000259" key="9">
    <source>
        <dbReference type="PROSITE" id="PS51194"/>
    </source>
</evidence>
<dbReference type="Pfam" id="PF21010">
    <property type="entry name" value="HA2_C"/>
    <property type="match status" value="1"/>
</dbReference>
<keyword evidence="4" id="KW-0347">Helicase</keyword>
<dbReference type="Pfam" id="PF00270">
    <property type="entry name" value="DEAD"/>
    <property type="match status" value="1"/>
</dbReference>
<dbReference type="SMART" id="SM00490">
    <property type="entry name" value="HELICc"/>
    <property type="match status" value="1"/>
</dbReference>
<comment type="similarity">
    <text evidence="7">Belongs to the DExH box helicase family.</text>
</comment>
<dbReference type="PANTHER" id="PTHR18934:SF237">
    <property type="entry name" value="ATP-DEPENDENT DNA_RNA HELICASE DHX36"/>
    <property type="match status" value="1"/>
</dbReference>
<dbReference type="PROSITE" id="PS51192">
    <property type="entry name" value="HELICASE_ATP_BIND_1"/>
    <property type="match status" value="1"/>
</dbReference>
<dbReference type="InterPro" id="IPR048333">
    <property type="entry name" value="HA2_WH"/>
</dbReference>
<dbReference type="SMART" id="SM00487">
    <property type="entry name" value="DEXDc"/>
    <property type="match status" value="1"/>
</dbReference>
<dbReference type="SMART" id="SM00382">
    <property type="entry name" value="AAA"/>
    <property type="match status" value="1"/>
</dbReference>
<dbReference type="Gene3D" id="1.20.120.1080">
    <property type="match status" value="1"/>
</dbReference>
<dbReference type="Pfam" id="PF00271">
    <property type="entry name" value="Helicase_C"/>
    <property type="match status" value="1"/>
</dbReference>